<feature type="region of interest" description="Disordered" evidence="1">
    <location>
        <begin position="85"/>
        <end position="141"/>
    </location>
</feature>
<dbReference type="AlphaFoldDB" id="A0A8H6SXU1"/>
<evidence type="ECO:0000256" key="3">
    <source>
        <dbReference type="SAM" id="SignalP"/>
    </source>
</evidence>
<dbReference type="EMBL" id="JACAZF010000004">
    <property type="protein sequence ID" value="KAF7306772.1"/>
    <property type="molecule type" value="Genomic_DNA"/>
</dbReference>
<dbReference type="OrthoDB" id="3261505at2759"/>
<feature type="signal peptide" evidence="3">
    <location>
        <begin position="1"/>
        <end position="24"/>
    </location>
</feature>
<feature type="compositionally biased region" description="Polar residues" evidence="1">
    <location>
        <begin position="231"/>
        <end position="241"/>
    </location>
</feature>
<dbReference type="RefSeq" id="XP_037221791.1">
    <property type="nucleotide sequence ID" value="XM_037361499.1"/>
</dbReference>
<sequence>MFIKQRTISLTLLASLFALASVEAHDFQPLQRDHKRLIKKRTPLDLLGGLANVVPDPSASANPGSSLPVSLSSVLPSGSSVSVLPSGSGLSNSVSPSGSASSLPVSSLSPSSSIPVATSKTTPPPDPTKEPAENSVPVSRSTVTKTASSLVAAVATSPPTQQQEAAIQKKSTITTILIVIAASVGGVAILWTIFRKWKLGASKKFDARMDPINWQPTNDDDIVPAHRLARTNSQASSNQPSAYGHGAGGYRDPALDHDFTSVPPSHLAPVGGYADLTRGPSPQPQMQENLNRGPSINRSYGAAYDTGVPLHHQAGYGRAEAYDYNGDAVRF</sequence>
<feature type="chain" id="PRO_5034721786" description="Mid2 domain-containing protein" evidence="3">
    <location>
        <begin position="25"/>
        <end position="331"/>
    </location>
</feature>
<feature type="transmembrane region" description="Helical" evidence="2">
    <location>
        <begin position="173"/>
        <end position="194"/>
    </location>
</feature>
<feature type="compositionally biased region" description="Low complexity" evidence="1">
    <location>
        <begin position="85"/>
        <end position="121"/>
    </location>
</feature>
<name>A0A8H6SXU1_9AGAR</name>
<evidence type="ECO:0000256" key="1">
    <source>
        <dbReference type="SAM" id="MobiDB-lite"/>
    </source>
</evidence>
<keyword evidence="2" id="KW-0812">Transmembrane</keyword>
<evidence type="ECO:0000256" key="2">
    <source>
        <dbReference type="SAM" id="Phobius"/>
    </source>
</evidence>
<evidence type="ECO:0000313" key="4">
    <source>
        <dbReference type="EMBL" id="KAF7306772.1"/>
    </source>
</evidence>
<dbReference type="Proteomes" id="UP000636479">
    <property type="component" value="Unassembled WGS sequence"/>
</dbReference>
<feature type="region of interest" description="Disordered" evidence="1">
    <location>
        <begin position="231"/>
        <end position="250"/>
    </location>
</feature>
<accession>A0A8H6SXU1</accession>
<keyword evidence="2" id="KW-1133">Transmembrane helix</keyword>
<evidence type="ECO:0008006" key="6">
    <source>
        <dbReference type="Google" id="ProtNLM"/>
    </source>
</evidence>
<keyword evidence="5" id="KW-1185">Reference proteome</keyword>
<evidence type="ECO:0000313" key="5">
    <source>
        <dbReference type="Proteomes" id="UP000636479"/>
    </source>
</evidence>
<gene>
    <name evidence="4" type="ORF">MIND_00468900</name>
</gene>
<protein>
    <recommendedName>
        <fullName evidence="6">Mid2 domain-containing protein</fullName>
    </recommendedName>
</protein>
<proteinExistence type="predicted"/>
<organism evidence="4 5">
    <name type="scientific">Mycena indigotica</name>
    <dbReference type="NCBI Taxonomy" id="2126181"/>
    <lineage>
        <taxon>Eukaryota</taxon>
        <taxon>Fungi</taxon>
        <taxon>Dikarya</taxon>
        <taxon>Basidiomycota</taxon>
        <taxon>Agaricomycotina</taxon>
        <taxon>Agaricomycetes</taxon>
        <taxon>Agaricomycetidae</taxon>
        <taxon>Agaricales</taxon>
        <taxon>Marasmiineae</taxon>
        <taxon>Mycenaceae</taxon>
        <taxon>Mycena</taxon>
    </lineage>
</organism>
<keyword evidence="2" id="KW-0472">Membrane</keyword>
<reference evidence="4" key="1">
    <citation type="submission" date="2020-05" db="EMBL/GenBank/DDBJ databases">
        <title>Mycena genomes resolve the evolution of fungal bioluminescence.</title>
        <authorList>
            <person name="Tsai I.J."/>
        </authorList>
    </citation>
    <scope>NUCLEOTIDE SEQUENCE</scope>
    <source>
        <strain evidence="4">171206Taipei</strain>
    </source>
</reference>
<dbReference type="GeneID" id="59344015"/>
<keyword evidence="3" id="KW-0732">Signal</keyword>
<comment type="caution">
    <text evidence="4">The sequence shown here is derived from an EMBL/GenBank/DDBJ whole genome shotgun (WGS) entry which is preliminary data.</text>
</comment>